<keyword evidence="2" id="KW-0521">NADP</keyword>
<dbReference type="PANTHER" id="PTHR43669">
    <property type="entry name" value="5-KETO-D-GLUCONATE 5-REDUCTASE"/>
    <property type="match status" value="1"/>
</dbReference>
<dbReference type="STRING" id="1137138.A0A067NBY2"/>
<dbReference type="SUPFAM" id="SSF51735">
    <property type="entry name" value="NAD(P)-binding Rossmann-fold domains"/>
    <property type="match status" value="1"/>
</dbReference>
<dbReference type="PRINTS" id="PR00080">
    <property type="entry name" value="SDRFAMILY"/>
</dbReference>
<dbReference type="VEuPathDB" id="FungiDB:PLEOSDRAFT_1106260"/>
<reference evidence="6" key="1">
    <citation type="journal article" date="2014" name="Proc. Natl. Acad. Sci. U.S.A.">
        <title>Extensive sampling of basidiomycete genomes demonstrates inadequacy of the white-rot/brown-rot paradigm for wood decay fungi.</title>
        <authorList>
            <person name="Riley R."/>
            <person name="Salamov A.A."/>
            <person name="Brown D.W."/>
            <person name="Nagy L.G."/>
            <person name="Floudas D."/>
            <person name="Held B.W."/>
            <person name="Levasseur A."/>
            <person name="Lombard V."/>
            <person name="Morin E."/>
            <person name="Otillar R."/>
            <person name="Lindquist E.A."/>
            <person name="Sun H."/>
            <person name="LaButti K.M."/>
            <person name="Schmutz J."/>
            <person name="Jabbour D."/>
            <person name="Luo H."/>
            <person name="Baker S.E."/>
            <person name="Pisabarro A.G."/>
            <person name="Walton J.D."/>
            <person name="Blanchette R.A."/>
            <person name="Henrissat B."/>
            <person name="Martin F."/>
            <person name="Cullen D."/>
            <person name="Hibbett D.S."/>
            <person name="Grigoriev I.V."/>
        </authorList>
    </citation>
    <scope>NUCLEOTIDE SEQUENCE [LARGE SCALE GENOMIC DNA]</scope>
    <source>
        <strain evidence="6">PC15</strain>
    </source>
</reference>
<evidence type="ECO:0000256" key="1">
    <source>
        <dbReference type="ARBA" id="ARBA00006484"/>
    </source>
</evidence>
<dbReference type="InterPro" id="IPR002347">
    <property type="entry name" value="SDR_fam"/>
</dbReference>
<organism evidence="5 6">
    <name type="scientific">Pleurotus ostreatus (strain PC15)</name>
    <name type="common">Oyster mushroom</name>
    <dbReference type="NCBI Taxonomy" id="1137138"/>
    <lineage>
        <taxon>Eukaryota</taxon>
        <taxon>Fungi</taxon>
        <taxon>Dikarya</taxon>
        <taxon>Basidiomycota</taxon>
        <taxon>Agaricomycotina</taxon>
        <taxon>Agaricomycetes</taxon>
        <taxon>Agaricomycetidae</taxon>
        <taxon>Agaricales</taxon>
        <taxon>Pleurotineae</taxon>
        <taxon>Pleurotaceae</taxon>
        <taxon>Pleurotus</taxon>
    </lineage>
</organism>
<dbReference type="EMBL" id="KL198010">
    <property type="protein sequence ID" value="KDQ25319.1"/>
    <property type="molecule type" value="Genomic_DNA"/>
</dbReference>
<dbReference type="OrthoDB" id="1933717at2759"/>
<dbReference type="FunFam" id="3.40.50.720:FF:000084">
    <property type="entry name" value="Short-chain dehydrogenase reductase"/>
    <property type="match status" value="1"/>
</dbReference>
<keyword evidence="3" id="KW-0560">Oxidoreductase</keyword>
<protein>
    <submittedName>
        <fullName evidence="5">Uncharacterized protein</fullName>
    </submittedName>
</protein>
<dbReference type="CDD" id="cd05233">
    <property type="entry name" value="SDR_c"/>
    <property type="match status" value="1"/>
</dbReference>
<dbReference type="PRINTS" id="PR00081">
    <property type="entry name" value="GDHRDH"/>
</dbReference>
<evidence type="ECO:0000256" key="3">
    <source>
        <dbReference type="ARBA" id="ARBA00023002"/>
    </source>
</evidence>
<evidence type="ECO:0000256" key="4">
    <source>
        <dbReference type="RuleBase" id="RU000363"/>
    </source>
</evidence>
<dbReference type="PROSITE" id="PS00061">
    <property type="entry name" value="ADH_SHORT"/>
    <property type="match status" value="1"/>
</dbReference>
<evidence type="ECO:0000313" key="5">
    <source>
        <dbReference type="EMBL" id="KDQ25319.1"/>
    </source>
</evidence>
<dbReference type="InterPro" id="IPR020904">
    <property type="entry name" value="Sc_DH/Rdtase_CS"/>
</dbReference>
<evidence type="ECO:0000256" key="2">
    <source>
        <dbReference type="ARBA" id="ARBA00022857"/>
    </source>
</evidence>
<dbReference type="AlphaFoldDB" id="A0A067NBY2"/>
<proteinExistence type="inferred from homology"/>
<comment type="similarity">
    <text evidence="1 4">Belongs to the short-chain dehydrogenases/reductases (SDR) family.</text>
</comment>
<dbReference type="Pfam" id="PF00106">
    <property type="entry name" value="adh_short"/>
    <property type="match status" value="1"/>
</dbReference>
<dbReference type="Gene3D" id="3.40.50.720">
    <property type="entry name" value="NAD(P)-binding Rossmann-like Domain"/>
    <property type="match status" value="1"/>
</dbReference>
<dbReference type="PANTHER" id="PTHR43669:SF3">
    <property type="entry name" value="ALCOHOL DEHYDROGENASE, PUTATIVE (AFU_ORTHOLOGUE AFUA_3G03445)-RELATED"/>
    <property type="match status" value="1"/>
</dbReference>
<dbReference type="Proteomes" id="UP000027073">
    <property type="component" value="Unassembled WGS sequence"/>
</dbReference>
<dbReference type="HOGENOM" id="CLU_010194_2_10_1"/>
<dbReference type="InParanoid" id="A0A067NBY2"/>
<name>A0A067NBY2_PLEO1</name>
<evidence type="ECO:0000313" key="6">
    <source>
        <dbReference type="Proteomes" id="UP000027073"/>
    </source>
</evidence>
<sequence length="262" mass="27931">MSETDSQNLKVAIVTGASSGIGKASAIALAQAGWNVVITARRIDALLQTAEQCDQRALVVAGDVTDEKFVQELFAQAVEQFGKPQTCWHTGRVDLLFNNAGISAPGTLIEELSLETFQNVMNVNLVGPFLCTREAFKVFKAQTPAGGRIINNGSLSAHVPRPHTFPYACSKHAISGLTKCTALDGRAHNITCTQIDIGNVHTDMVSAQTQGILQPNGAIIPEATFDVKHVADSIVHIAQLPNDVTVLEMNIMASKAPYVGRG</sequence>
<accession>A0A067NBY2</accession>
<gene>
    <name evidence="5" type="ORF">PLEOSDRAFT_1106260</name>
</gene>
<dbReference type="InterPro" id="IPR036291">
    <property type="entry name" value="NAD(P)-bd_dom_sf"/>
</dbReference>
<dbReference type="GO" id="GO:0016491">
    <property type="term" value="F:oxidoreductase activity"/>
    <property type="evidence" value="ECO:0007669"/>
    <property type="project" value="UniProtKB-KW"/>
</dbReference>